<evidence type="ECO:0000256" key="5">
    <source>
        <dbReference type="ARBA" id="ARBA00023315"/>
    </source>
</evidence>
<keyword evidence="3" id="KW-0133">Cell shape</keyword>
<dbReference type="Proteomes" id="UP000293036">
    <property type="component" value="Unassembled WGS sequence"/>
</dbReference>
<evidence type="ECO:0000256" key="1">
    <source>
        <dbReference type="ARBA" id="ARBA00009943"/>
    </source>
</evidence>
<dbReference type="EMBL" id="SJDT01000004">
    <property type="protein sequence ID" value="TBW21435.1"/>
    <property type="molecule type" value="Genomic_DNA"/>
</dbReference>
<evidence type="ECO:0000313" key="7">
    <source>
        <dbReference type="EMBL" id="TBW21435.1"/>
    </source>
</evidence>
<keyword evidence="4" id="KW-0573">Peptidoglycan synthesis</keyword>
<sequence length="327" mass="37535">MILDVTNKPSVEKFDTFLANSPYGTILQSRNWAKVKDNWQSHHLYIERDGEIRAAISLLSIFDQRAGGNFFYAPRGPVCDLYDVETVTELLAEVTKYVREHEGFVVRIDPEVPYDAELVEKYAAAGYNFTQDPKNTTQPLQSLVLDIKGRTGEEILTGLSRGTRKTVRRSYRLGISNKVGTRADLPEFYRILEIMNKHHGLSYRPYEYFEKLYDAFPNNTRLSFSMYDGEAIATSFLITFGKRAFSIYGADTHEYNLGQSYQINYEEICFAAEAGCDYYDMGGIFSTDEDDGLYQFKKKFTEDNVVSWIGNLDIVIDPDTYARFTKK</sequence>
<organism evidence="7 8">
    <name type="scientific">Arcanobacterium bovis</name>
    <dbReference type="NCBI Taxonomy" id="2529275"/>
    <lineage>
        <taxon>Bacteria</taxon>
        <taxon>Bacillati</taxon>
        <taxon>Actinomycetota</taxon>
        <taxon>Actinomycetes</taxon>
        <taxon>Actinomycetales</taxon>
        <taxon>Actinomycetaceae</taxon>
        <taxon>Arcanobacterium</taxon>
    </lineage>
</organism>
<dbReference type="AlphaFoldDB" id="A0A4Q9UZI4"/>
<evidence type="ECO:0000256" key="3">
    <source>
        <dbReference type="ARBA" id="ARBA00022960"/>
    </source>
</evidence>
<dbReference type="InterPro" id="IPR003447">
    <property type="entry name" value="FEMABX"/>
</dbReference>
<dbReference type="PANTHER" id="PTHR36174">
    <property type="entry name" value="LIPID II:GLYCINE GLYCYLTRANSFERASE"/>
    <property type="match status" value="1"/>
</dbReference>
<dbReference type="Gene3D" id="3.40.630.30">
    <property type="match status" value="2"/>
</dbReference>
<dbReference type="PROSITE" id="PS51191">
    <property type="entry name" value="FEMABX"/>
    <property type="match status" value="1"/>
</dbReference>
<dbReference type="PANTHER" id="PTHR36174:SF1">
    <property type="entry name" value="LIPID II:GLYCINE GLYCYLTRANSFERASE"/>
    <property type="match status" value="1"/>
</dbReference>
<keyword evidence="2 7" id="KW-0808">Transferase</keyword>
<dbReference type="InterPro" id="IPR016181">
    <property type="entry name" value="Acyl_CoA_acyltransferase"/>
</dbReference>
<keyword evidence="5" id="KW-0012">Acyltransferase</keyword>
<keyword evidence="6" id="KW-0961">Cell wall biogenesis/degradation</keyword>
<evidence type="ECO:0000256" key="2">
    <source>
        <dbReference type="ARBA" id="ARBA00022679"/>
    </source>
</evidence>
<comment type="similarity">
    <text evidence="1">Belongs to the FemABX family.</text>
</comment>
<protein>
    <submittedName>
        <fullName evidence="7">Peptidoglycan bridge formation glycyltransferase FemA/FemB family protein</fullName>
    </submittedName>
</protein>
<proteinExistence type="inferred from homology"/>
<name>A0A4Q9UZI4_9ACTO</name>
<reference evidence="7 8" key="1">
    <citation type="submission" date="2019-02" db="EMBL/GenBank/DDBJ databases">
        <title>Arcanobacterium bovis sp. nov., isolated from the milk of a cow with mastitis.</title>
        <authorList>
            <person name="Sammra O."/>
            <person name="Foster G."/>
            <person name="Hassan A."/>
            <person name="Alssahen M."/>
            <person name="Laemmler C."/>
            <person name="Borowiak M."/>
            <person name="Malorny B."/>
            <person name="Abdulmawjood A."/>
        </authorList>
    </citation>
    <scope>NUCLEOTIDE SEQUENCE [LARGE SCALE GENOMIC DNA]</scope>
    <source>
        <strain evidence="7 8">C605018/01/1</strain>
    </source>
</reference>
<dbReference type="Pfam" id="PF02388">
    <property type="entry name" value="FemAB"/>
    <property type="match status" value="2"/>
</dbReference>
<dbReference type="GO" id="GO:0008360">
    <property type="term" value="P:regulation of cell shape"/>
    <property type="evidence" value="ECO:0007669"/>
    <property type="project" value="UniProtKB-KW"/>
</dbReference>
<dbReference type="GO" id="GO:0009252">
    <property type="term" value="P:peptidoglycan biosynthetic process"/>
    <property type="evidence" value="ECO:0007669"/>
    <property type="project" value="UniProtKB-KW"/>
</dbReference>
<evidence type="ECO:0000256" key="4">
    <source>
        <dbReference type="ARBA" id="ARBA00022984"/>
    </source>
</evidence>
<comment type="caution">
    <text evidence="7">The sequence shown here is derived from an EMBL/GenBank/DDBJ whole genome shotgun (WGS) entry which is preliminary data.</text>
</comment>
<dbReference type="GO" id="GO:0071555">
    <property type="term" value="P:cell wall organization"/>
    <property type="evidence" value="ECO:0007669"/>
    <property type="project" value="UniProtKB-KW"/>
</dbReference>
<gene>
    <name evidence="7" type="ORF">EZJ44_05665</name>
</gene>
<dbReference type="SUPFAM" id="SSF55729">
    <property type="entry name" value="Acyl-CoA N-acyltransferases (Nat)"/>
    <property type="match status" value="2"/>
</dbReference>
<dbReference type="RefSeq" id="WP_131281195.1">
    <property type="nucleotide sequence ID" value="NZ_JBHSLR010000006.1"/>
</dbReference>
<dbReference type="GO" id="GO:0016755">
    <property type="term" value="F:aminoacyltransferase activity"/>
    <property type="evidence" value="ECO:0007669"/>
    <property type="project" value="InterPro"/>
</dbReference>
<keyword evidence="8" id="KW-1185">Reference proteome</keyword>
<dbReference type="OrthoDB" id="9793335at2"/>
<accession>A0A4Q9UZI4</accession>
<evidence type="ECO:0000256" key="6">
    <source>
        <dbReference type="ARBA" id="ARBA00023316"/>
    </source>
</evidence>
<dbReference type="InterPro" id="IPR050644">
    <property type="entry name" value="PG_Glycine_Bridge_Synth"/>
</dbReference>
<evidence type="ECO:0000313" key="8">
    <source>
        <dbReference type="Proteomes" id="UP000293036"/>
    </source>
</evidence>